<dbReference type="SUPFAM" id="SSF51695">
    <property type="entry name" value="PLC-like phosphodiesterases"/>
    <property type="match status" value="1"/>
</dbReference>
<organism evidence="2 3">
    <name type="scientific">Laspinema palackyanum D2a</name>
    <dbReference type="NCBI Taxonomy" id="2953684"/>
    <lineage>
        <taxon>Bacteria</taxon>
        <taxon>Bacillati</taxon>
        <taxon>Cyanobacteriota</taxon>
        <taxon>Cyanophyceae</taxon>
        <taxon>Oscillatoriophycideae</taxon>
        <taxon>Oscillatoriales</taxon>
        <taxon>Laspinemataceae</taxon>
        <taxon>Laspinema</taxon>
        <taxon>Laspinema palackyanum</taxon>
    </lineage>
</organism>
<dbReference type="PROSITE" id="PS51704">
    <property type="entry name" value="GP_PDE"/>
    <property type="match status" value="1"/>
</dbReference>
<dbReference type="PANTHER" id="PTHR46211:SF14">
    <property type="entry name" value="GLYCEROPHOSPHODIESTER PHOSPHODIESTERASE"/>
    <property type="match status" value="1"/>
</dbReference>
<evidence type="ECO:0000313" key="2">
    <source>
        <dbReference type="EMBL" id="MCT7967563.1"/>
    </source>
</evidence>
<name>A0ABT2MSB9_9CYAN</name>
<dbReference type="InterPro" id="IPR017946">
    <property type="entry name" value="PLC-like_Pdiesterase_TIM-brl"/>
</dbReference>
<sequence length="246" mass="28134">MQLEIIAHRGYSSIAPENTLAAFLAAIEHQADSIELDVQLSADGVPVVIHDSTLTRTTGIRGKVRKKTLDQIKHREAGSWFDWRFKGEPIPTLEEALIALQNIKKFIYIEVKTHSYWTDTKIDEFIEMLIRYQFRNRCIIASFNASFIDRVRERSENFSFAYLVANRTAFRRQLTKAAQAGNTVMMSKYKLLIKNPALINLSRAQGVDIVAWTVDKPKDLERLLELGVVRIATNCLVPEMLELKIP</sequence>
<dbReference type="EMBL" id="JAMXFF010000021">
    <property type="protein sequence ID" value="MCT7967563.1"/>
    <property type="molecule type" value="Genomic_DNA"/>
</dbReference>
<dbReference type="Gene3D" id="3.20.20.190">
    <property type="entry name" value="Phosphatidylinositol (PI) phosphodiesterase"/>
    <property type="match status" value="1"/>
</dbReference>
<protein>
    <submittedName>
        <fullName evidence="2">Glycerophosphodiester phosphodiesterase</fullName>
    </submittedName>
</protein>
<comment type="caution">
    <text evidence="2">The sequence shown here is derived from an EMBL/GenBank/DDBJ whole genome shotgun (WGS) entry which is preliminary data.</text>
</comment>
<dbReference type="PANTHER" id="PTHR46211">
    <property type="entry name" value="GLYCEROPHOSPHORYL DIESTER PHOSPHODIESTERASE"/>
    <property type="match status" value="1"/>
</dbReference>
<evidence type="ECO:0000259" key="1">
    <source>
        <dbReference type="PROSITE" id="PS51704"/>
    </source>
</evidence>
<dbReference type="Pfam" id="PF03009">
    <property type="entry name" value="GDPD"/>
    <property type="match status" value="1"/>
</dbReference>
<proteinExistence type="predicted"/>
<dbReference type="Proteomes" id="UP001525890">
    <property type="component" value="Unassembled WGS sequence"/>
</dbReference>
<gene>
    <name evidence="2" type="ORF">NG799_14580</name>
</gene>
<keyword evidence="3" id="KW-1185">Reference proteome</keyword>
<reference evidence="2 3" key="1">
    <citation type="journal article" date="2022" name="Front. Microbiol.">
        <title>High genomic differentiation and limited gene flow indicate recent cryptic speciation within the genus Laspinema (cyanobacteria).</title>
        <authorList>
            <person name="Stanojkovic A."/>
            <person name="Skoupy S."/>
            <person name="Skaloud P."/>
            <person name="Dvorak P."/>
        </authorList>
    </citation>
    <scope>NUCLEOTIDE SEQUENCE [LARGE SCALE GENOMIC DNA]</scope>
    <source>
        <strain evidence="2 3">D2a</strain>
    </source>
</reference>
<feature type="domain" description="GP-PDE" evidence="1">
    <location>
        <begin position="3"/>
        <end position="243"/>
    </location>
</feature>
<dbReference type="InterPro" id="IPR030395">
    <property type="entry name" value="GP_PDE_dom"/>
</dbReference>
<accession>A0ABT2MSB9</accession>
<dbReference type="RefSeq" id="WP_368007139.1">
    <property type="nucleotide sequence ID" value="NZ_JAMXFF010000021.1"/>
</dbReference>
<evidence type="ECO:0000313" key="3">
    <source>
        <dbReference type="Proteomes" id="UP001525890"/>
    </source>
</evidence>